<feature type="binding site" evidence="1">
    <location>
        <position position="313"/>
    </location>
    <ligand>
        <name>Zn(2+)</name>
        <dbReference type="ChEBI" id="CHEBI:29105"/>
    </ligand>
</feature>
<dbReference type="GO" id="GO:0005975">
    <property type="term" value="P:carbohydrate metabolic process"/>
    <property type="evidence" value="ECO:0007669"/>
    <property type="project" value="InterPro"/>
</dbReference>
<dbReference type="CDD" id="cd04794">
    <property type="entry name" value="euk_LANCL"/>
    <property type="match status" value="1"/>
</dbReference>
<gene>
    <name evidence="2" type="ORF">GCM10011611_38220</name>
</gene>
<organism evidence="2 3">
    <name type="scientific">Aliidongia dinghuensis</name>
    <dbReference type="NCBI Taxonomy" id="1867774"/>
    <lineage>
        <taxon>Bacteria</taxon>
        <taxon>Pseudomonadati</taxon>
        <taxon>Pseudomonadota</taxon>
        <taxon>Alphaproteobacteria</taxon>
        <taxon>Rhodospirillales</taxon>
        <taxon>Dongiaceae</taxon>
        <taxon>Aliidongia</taxon>
    </lineage>
</organism>
<reference evidence="2" key="2">
    <citation type="submission" date="2020-09" db="EMBL/GenBank/DDBJ databases">
        <authorList>
            <person name="Sun Q."/>
            <person name="Zhou Y."/>
        </authorList>
    </citation>
    <scope>NUCLEOTIDE SEQUENCE</scope>
    <source>
        <strain evidence="2">CGMCC 1.15725</strain>
    </source>
</reference>
<dbReference type="GO" id="GO:0031179">
    <property type="term" value="P:peptide modification"/>
    <property type="evidence" value="ECO:0007669"/>
    <property type="project" value="InterPro"/>
</dbReference>
<reference evidence="2" key="1">
    <citation type="journal article" date="2014" name="Int. J. Syst. Evol. Microbiol.">
        <title>Complete genome sequence of Corynebacterium casei LMG S-19264T (=DSM 44701T), isolated from a smear-ripened cheese.</title>
        <authorList>
            <consortium name="US DOE Joint Genome Institute (JGI-PGF)"/>
            <person name="Walter F."/>
            <person name="Albersmeier A."/>
            <person name="Kalinowski J."/>
            <person name="Ruckert C."/>
        </authorList>
    </citation>
    <scope>NUCLEOTIDE SEQUENCE</scope>
    <source>
        <strain evidence="2">CGMCC 1.15725</strain>
    </source>
</reference>
<keyword evidence="1" id="KW-0479">Metal-binding</keyword>
<dbReference type="EMBL" id="BMJQ01000010">
    <property type="protein sequence ID" value="GGF28509.1"/>
    <property type="molecule type" value="Genomic_DNA"/>
</dbReference>
<keyword evidence="3" id="KW-1185">Reference proteome</keyword>
<feature type="binding site" evidence="1">
    <location>
        <position position="314"/>
    </location>
    <ligand>
        <name>Zn(2+)</name>
        <dbReference type="ChEBI" id="CHEBI:29105"/>
    </ligand>
</feature>
<dbReference type="RefSeq" id="WP_189048685.1">
    <property type="nucleotide sequence ID" value="NZ_BMJQ01000010.1"/>
</dbReference>
<dbReference type="Gene3D" id="1.50.10.10">
    <property type="match status" value="1"/>
</dbReference>
<dbReference type="PANTHER" id="PTHR12736:SF7">
    <property type="entry name" value="LANC-LIKE PROTEIN 3"/>
    <property type="match status" value="1"/>
</dbReference>
<dbReference type="PANTHER" id="PTHR12736">
    <property type="entry name" value="LANC-LIKE PROTEIN"/>
    <property type="match status" value="1"/>
</dbReference>
<keyword evidence="1" id="KW-0862">Zinc</keyword>
<dbReference type="SMART" id="SM01260">
    <property type="entry name" value="LANC_like"/>
    <property type="match status" value="1"/>
</dbReference>
<evidence type="ECO:0000313" key="2">
    <source>
        <dbReference type="EMBL" id="GGF28509.1"/>
    </source>
</evidence>
<evidence type="ECO:0000256" key="1">
    <source>
        <dbReference type="PIRSR" id="PIRSR607822-1"/>
    </source>
</evidence>
<dbReference type="GO" id="GO:0046872">
    <property type="term" value="F:metal ion binding"/>
    <property type="evidence" value="ECO:0007669"/>
    <property type="project" value="UniProtKB-KW"/>
</dbReference>
<accession>A0A8J2YWG1</accession>
<proteinExistence type="predicted"/>
<protein>
    <recommendedName>
        <fullName evidence="4">Lanthionine synthetase</fullName>
    </recommendedName>
</protein>
<name>A0A8J2YWG1_9PROT</name>
<dbReference type="InterPro" id="IPR012341">
    <property type="entry name" value="6hp_glycosidase-like_sf"/>
</dbReference>
<feature type="binding site" evidence="1">
    <location>
        <position position="269"/>
    </location>
    <ligand>
        <name>Zn(2+)</name>
        <dbReference type="ChEBI" id="CHEBI:29105"/>
    </ligand>
</feature>
<dbReference type="SUPFAM" id="SSF158745">
    <property type="entry name" value="LanC-like"/>
    <property type="match status" value="1"/>
</dbReference>
<evidence type="ECO:0000313" key="3">
    <source>
        <dbReference type="Proteomes" id="UP000646365"/>
    </source>
</evidence>
<dbReference type="Pfam" id="PF05147">
    <property type="entry name" value="LANC_like"/>
    <property type="match status" value="1"/>
</dbReference>
<dbReference type="PRINTS" id="PR01950">
    <property type="entry name" value="LANCSUPER"/>
</dbReference>
<sequence length="391" mass="42399">MFEPERHVAPAYRAWDAAEARAAIAEIADDALAALDPATLWQTHPQDNVEGGTGSIYFGAAGVIWAIDRLRRVGAIAVDRDLASLVPTVLARNAPWYAQTMYPEHGSLLMGELGIRLVEMRLAPSAALADRIHGLATASNDLPTVELMWGLPGAMLACLHMQGLTGEARFVALFQTQAARLLSELEHTDRGPIWTQHLYGKQQRWLGPVHGFAGHMAPLLRGWAWLVASQRALVGDTAARALAAYAVRSELGANWPHAADQPAKLCQHCHGAAGMVTTFADAPFSAPEFDALLVEGGNLVWHAGPLAKGSNLCHGTGGNGYAFLKLHRRTGDARWLERARAFAMATIDQMREARATYGRGRYSLWTGDPGLALYLWDCITAEPAFPTIDIF</sequence>
<evidence type="ECO:0008006" key="4">
    <source>
        <dbReference type="Google" id="ProtNLM"/>
    </source>
</evidence>
<dbReference type="Proteomes" id="UP000646365">
    <property type="component" value="Unassembled WGS sequence"/>
</dbReference>
<dbReference type="GO" id="GO:0005886">
    <property type="term" value="C:plasma membrane"/>
    <property type="evidence" value="ECO:0007669"/>
    <property type="project" value="TreeGrafter"/>
</dbReference>
<comment type="caution">
    <text evidence="2">The sequence shown here is derived from an EMBL/GenBank/DDBJ whole genome shotgun (WGS) entry which is preliminary data.</text>
</comment>
<dbReference type="AlphaFoldDB" id="A0A8J2YWG1"/>
<dbReference type="InterPro" id="IPR007822">
    <property type="entry name" value="LANC-like"/>
</dbReference>